<evidence type="ECO:0000259" key="1">
    <source>
        <dbReference type="Pfam" id="PF18962"/>
    </source>
</evidence>
<dbReference type="Pfam" id="PF18962">
    <property type="entry name" value="Por_Secre_tail"/>
    <property type="match status" value="1"/>
</dbReference>
<feature type="domain" description="Secretion system C-terminal sorting" evidence="1">
    <location>
        <begin position="485"/>
        <end position="546"/>
    </location>
</feature>
<dbReference type="PANTHER" id="PTHR35580">
    <property type="entry name" value="CELL SURFACE GLYCOPROTEIN (S-LAYER PROTEIN)-LIKE PROTEIN"/>
    <property type="match status" value="1"/>
</dbReference>
<dbReference type="SUPFAM" id="SSF101898">
    <property type="entry name" value="NHL repeat"/>
    <property type="match status" value="1"/>
</dbReference>
<dbReference type="EMBL" id="BAABEZ010000022">
    <property type="protein sequence ID" value="GAA4454349.1"/>
    <property type="molecule type" value="Genomic_DNA"/>
</dbReference>
<evidence type="ECO:0000313" key="3">
    <source>
        <dbReference type="Proteomes" id="UP001501410"/>
    </source>
</evidence>
<evidence type="ECO:0000313" key="2">
    <source>
        <dbReference type="EMBL" id="GAA4454349.1"/>
    </source>
</evidence>
<dbReference type="InterPro" id="IPR052918">
    <property type="entry name" value="Motility_Chemotaxis_Reg"/>
</dbReference>
<dbReference type="RefSeq" id="WP_344825186.1">
    <property type="nucleotide sequence ID" value="NZ_BAABEZ010000022.1"/>
</dbReference>
<keyword evidence="3" id="KW-1185">Reference proteome</keyword>
<dbReference type="PANTHER" id="PTHR35580:SF1">
    <property type="entry name" value="PHYTASE-LIKE DOMAIN-CONTAINING PROTEIN"/>
    <property type="match status" value="1"/>
</dbReference>
<proteinExistence type="predicted"/>
<protein>
    <recommendedName>
        <fullName evidence="1">Secretion system C-terminal sorting domain-containing protein</fullName>
    </recommendedName>
</protein>
<gene>
    <name evidence="2" type="ORF">GCM10023092_16240</name>
</gene>
<reference evidence="3" key="1">
    <citation type="journal article" date="2019" name="Int. J. Syst. Evol. Microbiol.">
        <title>The Global Catalogue of Microorganisms (GCM) 10K type strain sequencing project: providing services to taxonomists for standard genome sequencing and annotation.</title>
        <authorList>
            <consortium name="The Broad Institute Genomics Platform"/>
            <consortium name="The Broad Institute Genome Sequencing Center for Infectious Disease"/>
            <person name="Wu L."/>
            <person name="Ma J."/>
        </authorList>
    </citation>
    <scope>NUCLEOTIDE SEQUENCE [LARGE SCALE GENOMIC DNA]</scope>
    <source>
        <strain evidence="3">JCM 31921</strain>
    </source>
</reference>
<name>A0ABP8MQQ8_9BACT</name>
<sequence>MKKYLLLVTLYQITIAATGQTPKHIWANSIDANSYGESLASDAHGNVYQTGVFRGAVDFDPSSAVYTMTTGDSLDIFIAKTDPDGNFLWSQQFGVAAKNDIGNSVTTDHKDRICVTGAFNDTVDFDAGPLVRELKSGWAGRSAFVLQLDSNGAFNWARTFFGNITTRTIGTDADNNIYVIGQYRDSVSFDPYGPGARFSGSGNFLLKLREDGSFIWVKRIGALSAASLLSFAVNKYGEVYCCGVFSETTDLDPDAGVFTVSGSGVFVVKLDDKGAYSWVKQIDRSGAASLVVWSVGLDAAGNLYGTGQFADSIDFDPSPAVSALKTASYKSADACVFKWDSSGNFLWVRGAGGTAVSNLSMAVDSLGNSHVQGSYSGSVNFDPPGTTYLFSSPGTSDIFVASFDPNGKTKWAKSMGGYSDDFAGTIIVGPGNTLYNSGNFINDIFFDTSVLSSGTSISGFFLQKMQFIPLEIREQPKGRLFSLQPNPATDVVTITLNCTAGQNYTVMVYDITGRLVLNNDCVQVLTQLDLRSLLPGNYLVCVRDEVQSLGAMMLQKQ</sequence>
<dbReference type="Proteomes" id="UP001501410">
    <property type="component" value="Unassembled WGS sequence"/>
</dbReference>
<dbReference type="InterPro" id="IPR026444">
    <property type="entry name" value="Secre_tail"/>
</dbReference>
<dbReference type="NCBIfam" id="TIGR04183">
    <property type="entry name" value="Por_Secre_tail"/>
    <property type="match status" value="1"/>
</dbReference>
<organism evidence="2 3">
    <name type="scientific">Rurimicrobium arvi</name>
    <dbReference type="NCBI Taxonomy" id="2049916"/>
    <lineage>
        <taxon>Bacteria</taxon>
        <taxon>Pseudomonadati</taxon>
        <taxon>Bacteroidota</taxon>
        <taxon>Chitinophagia</taxon>
        <taxon>Chitinophagales</taxon>
        <taxon>Chitinophagaceae</taxon>
        <taxon>Rurimicrobium</taxon>
    </lineage>
</organism>
<comment type="caution">
    <text evidence="2">The sequence shown here is derived from an EMBL/GenBank/DDBJ whole genome shotgun (WGS) entry which is preliminary data.</text>
</comment>
<accession>A0ABP8MQQ8</accession>